<dbReference type="EMBL" id="AMFJ01036065">
    <property type="protein sequence ID" value="EKD25428.1"/>
    <property type="molecule type" value="Genomic_DNA"/>
</dbReference>
<proteinExistence type="predicted"/>
<dbReference type="PANTHER" id="PTHR46499">
    <property type="entry name" value="QUEUINE TRNA-RIBOSYLTRANSFERASE"/>
    <property type="match status" value="1"/>
</dbReference>
<dbReference type="InterPro" id="IPR004803">
    <property type="entry name" value="TGT"/>
</dbReference>
<dbReference type="SUPFAM" id="SSF51713">
    <property type="entry name" value="tRNA-guanine transglycosylase"/>
    <property type="match status" value="1"/>
</dbReference>
<dbReference type="GO" id="GO:0005737">
    <property type="term" value="C:cytoplasm"/>
    <property type="evidence" value="ECO:0007669"/>
    <property type="project" value="TreeGrafter"/>
</dbReference>
<dbReference type="NCBIfam" id="TIGR00449">
    <property type="entry name" value="tgt_general"/>
    <property type="match status" value="1"/>
</dbReference>
<keyword evidence="2" id="KW-0808">Transferase</keyword>
<dbReference type="PANTHER" id="PTHR46499:SF1">
    <property type="entry name" value="QUEUINE TRNA-RIBOSYLTRANSFERASE"/>
    <property type="match status" value="1"/>
</dbReference>
<evidence type="ECO:0000256" key="3">
    <source>
        <dbReference type="ARBA" id="ARBA00022694"/>
    </source>
</evidence>
<evidence type="ECO:0000256" key="1">
    <source>
        <dbReference type="ARBA" id="ARBA00022676"/>
    </source>
</evidence>
<feature type="domain" description="tRNA-guanine(15) transglycosylase-like" evidence="4">
    <location>
        <begin position="14"/>
        <end position="379"/>
    </location>
</feature>
<name>K1XYI7_9BACT</name>
<evidence type="ECO:0000259" key="4">
    <source>
        <dbReference type="Pfam" id="PF01702"/>
    </source>
</evidence>
<dbReference type="NCBIfam" id="TIGR00430">
    <property type="entry name" value="Q_tRNA_tgt"/>
    <property type="match status" value="1"/>
</dbReference>
<accession>K1XYI7</accession>
<reference evidence="5" key="1">
    <citation type="journal article" date="2012" name="Science">
        <title>Fermentation, hydrogen, and sulfur metabolism in multiple uncultivated bacterial phyla.</title>
        <authorList>
            <person name="Wrighton K.C."/>
            <person name="Thomas B.C."/>
            <person name="Sharon I."/>
            <person name="Miller C.S."/>
            <person name="Castelle C.J."/>
            <person name="VerBerkmoes N.C."/>
            <person name="Wilkins M.J."/>
            <person name="Hettich R.L."/>
            <person name="Lipton M.S."/>
            <person name="Williams K.H."/>
            <person name="Long P.E."/>
            <person name="Banfield J.F."/>
        </authorList>
    </citation>
    <scope>NUCLEOTIDE SEQUENCE [LARGE SCALE GENOMIC DNA]</scope>
</reference>
<dbReference type="InterPro" id="IPR002616">
    <property type="entry name" value="tRNA_ribo_trans-like"/>
</dbReference>
<evidence type="ECO:0000256" key="2">
    <source>
        <dbReference type="ARBA" id="ARBA00022679"/>
    </source>
</evidence>
<comment type="caution">
    <text evidence="5">The sequence shown here is derived from an EMBL/GenBank/DDBJ whole genome shotgun (WGS) entry which is preliminary data.</text>
</comment>
<dbReference type="GO" id="GO:0008479">
    <property type="term" value="F:tRNA-guanosine(34) queuine transglycosylase activity"/>
    <property type="evidence" value="ECO:0007669"/>
    <property type="project" value="InterPro"/>
</dbReference>
<dbReference type="GO" id="GO:0002099">
    <property type="term" value="P:tRNA wobble guanine modification"/>
    <property type="evidence" value="ECO:0007669"/>
    <property type="project" value="TreeGrafter"/>
</dbReference>
<dbReference type="Gene3D" id="3.20.20.105">
    <property type="entry name" value="Queuine tRNA-ribosyltransferase-like"/>
    <property type="match status" value="1"/>
</dbReference>
<sequence>MNKLNFKILKQVGKARVWQITLNGITLTTPVFMPVGTKATIKWLILDILKDPKYIGDLPEIQLILANTFHLYLRPGDELIKEAWGLHTFENRDKLILTDSGGFQVFSLWLWKEEERKGGKEEWQNHEVKMKLTEDGVKFRSPYDGSKHMFTPEGVVDIQCNLWSDIMMVLDVCSPSGADKKTIEQHMQMTHRRAKRAFDHLKPKYDAVRGVLFPIVQWGTYLDLRQQSVDFLSQYAWDGIAVGGVSVGESKELIREVVAFTASKLPLDKPRYLMGVGTPDDIRHAIEEWFDMFDCVLPTRLGRHGAAFSADGNININNAKYTKDFTALTTDCGCYTCKNFTKAYLHHLIKEKEMLWGILLSLHNIVYLHKIVEDWKTKMLKS</sequence>
<dbReference type="InterPro" id="IPR036511">
    <property type="entry name" value="TGT-like_sf"/>
</dbReference>
<protein>
    <recommendedName>
        <fullName evidence="4">tRNA-guanine(15) transglycosylase-like domain-containing protein</fullName>
    </recommendedName>
</protein>
<dbReference type="InterPro" id="IPR050076">
    <property type="entry name" value="ArchSynthase1/Queuine_TRR"/>
</dbReference>
<dbReference type="Pfam" id="PF01702">
    <property type="entry name" value="TGT"/>
    <property type="match status" value="1"/>
</dbReference>
<keyword evidence="1" id="KW-0328">Glycosyltransferase</keyword>
<organism evidence="5">
    <name type="scientific">uncultured bacterium</name>
    <name type="common">gcode 4</name>
    <dbReference type="NCBI Taxonomy" id="1234023"/>
    <lineage>
        <taxon>Bacteria</taxon>
        <taxon>environmental samples</taxon>
    </lineage>
</organism>
<gene>
    <name evidence="5" type="ORF">ACD_80C00058G0003</name>
</gene>
<evidence type="ECO:0000313" key="5">
    <source>
        <dbReference type="EMBL" id="EKD25428.1"/>
    </source>
</evidence>
<keyword evidence="3" id="KW-0819">tRNA processing</keyword>
<dbReference type="AlphaFoldDB" id="K1XYI7"/>